<feature type="non-terminal residue" evidence="1">
    <location>
        <position position="261"/>
    </location>
</feature>
<reference evidence="1 2" key="1">
    <citation type="submission" date="2020-04" db="EMBL/GenBank/DDBJ databases">
        <title>Perkinsus olseni comparative genomics.</title>
        <authorList>
            <person name="Bogema D.R."/>
        </authorList>
    </citation>
    <scope>NUCLEOTIDE SEQUENCE [LARGE SCALE GENOMIC DNA]</scope>
    <source>
        <strain evidence="1 2">ATCC PRA-207</strain>
    </source>
</reference>
<accession>A0A7J6Q2L7</accession>
<gene>
    <name evidence="1" type="ORF">FOZ63_015822</name>
</gene>
<dbReference type="EMBL" id="JABANO010036005">
    <property type="protein sequence ID" value="KAF4702533.1"/>
    <property type="molecule type" value="Genomic_DNA"/>
</dbReference>
<feature type="non-terminal residue" evidence="1">
    <location>
        <position position="1"/>
    </location>
</feature>
<comment type="caution">
    <text evidence="1">The sequence shown here is derived from an EMBL/GenBank/DDBJ whole genome shotgun (WGS) entry which is preliminary data.</text>
</comment>
<dbReference type="SUPFAM" id="SSF56672">
    <property type="entry name" value="DNA/RNA polymerases"/>
    <property type="match status" value="1"/>
</dbReference>
<dbReference type="AlphaFoldDB" id="A0A7J6Q2L7"/>
<sequence>AINHFIEPFSIRGRASGSLWFFLVSWRTCRYYQACDLRQAFLRVHLSEDDQPFACSVICSKTVRYARLPFGLNFSPHGLHSVTMWHRSSWKEDVAMNSGKPARPRPLMFNKIPTPSSPSPLTDGSLSRPSITVTILPAKDSSAGPTVPKKLDIVIYVDDYCIRGHTFIEVICQHDYTTWRLRRHGADCTEEKSFNNASPSPVGNYKGVLGYSTDIGVDTVCFRYPDPLPDSIPTRISRRQAVSLINRYYDPLSLFMEGSAP</sequence>
<protein>
    <submittedName>
        <fullName evidence="1">Uncharacterized protein</fullName>
    </submittedName>
</protein>
<name>A0A7J6Q2L7_PEROL</name>
<keyword evidence="2" id="KW-1185">Reference proteome</keyword>
<evidence type="ECO:0000313" key="1">
    <source>
        <dbReference type="EMBL" id="KAF4702533.1"/>
    </source>
</evidence>
<dbReference type="Proteomes" id="UP000553632">
    <property type="component" value="Unassembled WGS sequence"/>
</dbReference>
<dbReference type="InterPro" id="IPR043502">
    <property type="entry name" value="DNA/RNA_pol_sf"/>
</dbReference>
<organism evidence="1 2">
    <name type="scientific">Perkinsus olseni</name>
    <name type="common">Perkinsus atlanticus</name>
    <dbReference type="NCBI Taxonomy" id="32597"/>
    <lineage>
        <taxon>Eukaryota</taxon>
        <taxon>Sar</taxon>
        <taxon>Alveolata</taxon>
        <taxon>Perkinsozoa</taxon>
        <taxon>Perkinsea</taxon>
        <taxon>Perkinsida</taxon>
        <taxon>Perkinsidae</taxon>
        <taxon>Perkinsus</taxon>
    </lineage>
</organism>
<proteinExistence type="predicted"/>
<evidence type="ECO:0000313" key="2">
    <source>
        <dbReference type="Proteomes" id="UP000553632"/>
    </source>
</evidence>